<dbReference type="AlphaFoldDB" id="R4V864"/>
<gene>
    <name evidence="1" type="ORF">SPISAL_05405</name>
</gene>
<evidence type="ECO:0008006" key="3">
    <source>
        <dbReference type="Google" id="ProtNLM"/>
    </source>
</evidence>
<dbReference type="KEGG" id="ssal:SPISAL_05405"/>
<dbReference type="RefSeq" id="WP_016353482.1">
    <property type="nucleotide sequence ID" value="NC_021291.1"/>
</dbReference>
<dbReference type="EMBL" id="CP005963">
    <property type="protein sequence ID" value="AGM41175.1"/>
    <property type="molecule type" value="Genomic_DNA"/>
</dbReference>
<evidence type="ECO:0000313" key="2">
    <source>
        <dbReference type="Proteomes" id="UP000017881"/>
    </source>
</evidence>
<name>R4V864_9GAMM</name>
<dbReference type="Proteomes" id="UP000017881">
    <property type="component" value="Chromosome"/>
</dbReference>
<proteinExistence type="predicted"/>
<evidence type="ECO:0000313" key="1">
    <source>
        <dbReference type="EMBL" id="AGM41175.1"/>
    </source>
</evidence>
<keyword evidence="2" id="KW-1185">Reference proteome</keyword>
<reference evidence="1 2" key="1">
    <citation type="journal article" date="2013" name="Genome Announc.">
        <title>Draft Genome of Spiribacter salinus M19-40, an Abundant Gammaproteobacterium in Aquatic Hypersaline Environments.</title>
        <authorList>
            <person name="Leon M.J."/>
            <person name="Ghai R."/>
            <person name="Fernandez A.B."/>
            <person name="Sanchez-Porro C."/>
            <person name="Rodriguez-Valera F."/>
            <person name="Ventosa A."/>
        </authorList>
    </citation>
    <scope>NUCLEOTIDE SEQUENCE [LARGE SCALE GENOMIC DNA]</scope>
    <source>
        <strain evidence="1 2">M19-40</strain>
    </source>
</reference>
<accession>R4V864</accession>
<protein>
    <recommendedName>
        <fullName evidence="3">NIF system FeS cluster assembly NifU N-terminal domain-containing protein</fullName>
    </recommendedName>
</protein>
<dbReference type="HOGENOM" id="CLU_2156781_0_0_6"/>
<organism evidence="1 2">
    <name type="scientific">Spiribacter salinus M19-40</name>
    <dbReference type="NCBI Taxonomy" id="1260251"/>
    <lineage>
        <taxon>Bacteria</taxon>
        <taxon>Pseudomonadati</taxon>
        <taxon>Pseudomonadota</taxon>
        <taxon>Gammaproteobacteria</taxon>
        <taxon>Chromatiales</taxon>
        <taxon>Ectothiorhodospiraceae</taxon>
        <taxon>Spiribacter</taxon>
    </lineage>
</organism>
<sequence length="111" mass="11676">METRRLSPLPLRGQTVQAASGLHAGFSAAVLDGRLKTLQFECSACSTLVAYCQAMVDMLVNQPINSPAVPALDTLIARVSGVPPLLQDRAAIALGSCRALMMTIQTNHQGG</sequence>